<protein>
    <recommendedName>
        <fullName evidence="1">KilA-N DNA-binding domain-containing protein</fullName>
    </recommendedName>
</protein>
<evidence type="ECO:0000313" key="2">
    <source>
        <dbReference type="EMBL" id="GGG88294.1"/>
    </source>
</evidence>
<accession>A0A917MAP9</accession>
<keyword evidence="3" id="KW-1185">Reference proteome</keyword>
<reference evidence="2" key="1">
    <citation type="journal article" date="2014" name="Int. J. Syst. Evol. Microbiol.">
        <title>Complete genome sequence of Corynebacterium casei LMG S-19264T (=DSM 44701T), isolated from a smear-ripened cheese.</title>
        <authorList>
            <consortium name="US DOE Joint Genome Institute (JGI-PGF)"/>
            <person name="Walter F."/>
            <person name="Albersmeier A."/>
            <person name="Kalinowski J."/>
            <person name="Ruckert C."/>
        </authorList>
    </citation>
    <scope>NUCLEOTIDE SEQUENCE</scope>
    <source>
        <strain evidence="2">CGMCC 1.12195</strain>
    </source>
</reference>
<dbReference type="RefSeq" id="WP_229738697.1">
    <property type="nucleotide sequence ID" value="NZ_BMER01000001.1"/>
</dbReference>
<evidence type="ECO:0000259" key="1">
    <source>
        <dbReference type="Pfam" id="PF10543"/>
    </source>
</evidence>
<feature type="domain" description="KilA-N DNA-binding" evidence="1">
    <location>
        <begin position="21"/>
        <end position="97"/>
    </location>
</feature>
<evidence type="ECO:0000313" key="3">
    <source>
        <dbReference type="Proteomes" id="UP000660862"/>
    </source>
</evidence>
<sequence>MTKTELERTDTVLLEANVQDRIFQINGLNVMLDRDLADLYTVETKQLKRQGRRNIERFPDDFMIELTVEEYWMLRSQFGTLKQGEHSKYPPMAQTRRRYALWCN</sequence>
<proteinExistence type="predicted"/>
<reference evidence="2" key="2">
    <citation type="submission" date="2020-09" db="EMBL/GenBank/DDBJ databases">
        <authorList>
            <person name="Sun Q."/>
            <person name="Zhou Y."/>
        </authorList>
    </citation>
    <scope>NUCLEOTIDE SEQUENCE</scope>
    <source>
        <strain evidence="2">CGMCC 1.12195</strain>
    </source>
</reference>
<dbReference type="InterPro" id="IPR018873">
    <property type="entry name" value="KilA-N_DNA-bd_domain"/>
</dbReference>
<organism evidence="2 3">
    <name type="scientific">Parapedobacter pyrenivorans</name>
    <dbReference type="NCBI Taxonomy" id="1305674"/>
    <lineage>
        <taxon>Bacteria</taxon>
        <taxon>Pseudomonadati</taxon>
        <taxon>Bacteroidota</taxon>
        <taxon>Sphingobacteriia</taxon>
        <taxon>Sphingobacteriales</taxon>
        <taxon>Sphingobacteriaceae</taxon>
        <taxon>Parapedobacter</taxon>
    </lineage>
</organism>
<dbReference type="Proteomes" id="UP000660862">
    <property type="component" value="Unassembled WGS sequence"/>
</dbReference>
<dbReference type="EMBL" id="BMER01000001">
    <property type="protein sequence ID" value="GGG88294.1"/>
    <property type="molecule type" value="Genomic_DNA"/>
</dbReference>
<gene>
    <name evidence="2" type="ORF">GCM10007415_22880</name>
</gene>
<dbReference type="AlphaFoldDB" id="A0A917MAP9"/>
<name>A0A917MAP9_9SPHI</name>
<comment type="caution">
    <text evidence="2">The sequence shown here is derived from an EMBL/GenBank/DDBJ whole genome shotgun (WGS) entry which is preliminary data.</text>
</comment>
<dbReference type="Pfam" id="PF10543">
    <property type="entry name" value="ORF6N"/>
    <property type="match status" value="1"/>
</dbReference>